<feature type="transmembrane region" description="Helical" evidence="18">
    <location>
        <begin position="148"/>
        <end position="167"/>
    </location>
</feature>
<accession>A0A7I6HK28</accession>
<dbReference type="GO" id="GO:0005743">
    <property type="term" value="C:mitochondrial inner membrane"/>
    <property type="evidence" value="ECO:0007669"/>
    <property type="project" value="UniProtKB-SubCell"/>
</dbReference>
<dbReference type="EC" id="7.1.1.2" evidence="4 18"/>
<keyword evidence="7 18" id="KW-0679">Respiratory chain</keyword>
<organism evidence="20">
    <name type="scientific">Physoderes impexa</name>
    <dbReference type="NCBI Taxonomy" id="1239050"/>
    <lineage>
        <taxon>Eukaryota</taxon>
        <taxon>Metazoa</taxon>
        <taxon>Ecdysozoa</taxon>
        <taxon>Arthropoda</taxon>
        <taxon>Hexapoda</taxon>
        <taxon>Insecta</taxon>
        <taxon>Pterygota</taxon>
        <taxon>Neoptera</taxon>
        <taxon>Paraneoptera</taxon>
        <taxon>Hemiptera</taxon>
        <taxon>Heteroptera</taxon>
        <taxon>Panheteroptera</taxon>
        <taxon>Cimicomorpha</taxon>
        <taxon>Reduviidae</taxon>
        <taxon>Epiroderinae</taxon>
        <taxon>Physoderes</taxon>
    </lineage>
</organism>
<evidence type="ECO:0000259" key="19">
    <source>
        <dbReference type="Pfam" id="PF00361"/>
    </source>
</evidence>
<evidence type="ECO:0000256" key="4">
    <source>
        <dbReference type="ARBA" id="ARBA00012944"/>
    </source>
</evidence>
<keyword evidence="12 18" id="KW-1133">Transmembrane helix</keyword>
<dbReference type="Pfam" id="PF00361">
    <property type="entry name" value="Proton_antipo_M"/>
    <property type="match status" value="1"/>
</dbReference>
<reference evidence="20" key="1">
    <citation type="submission" date="2013-04" db="EMBL/GenBank/DDBJ databases">
        <authorList>
            <person name="Gao J."/>
            <person name="Cai W.Z."/>
        </authorList>
    </citation>
    <scope>NUCLEOTIDE SEQUENCE</scope>
</reference>
<evidence type="ECO:0000313" key="20">
    <source>
        <dbReference type="EMBL" id="AGO28078.1"/>
    </source>
</evidence>
<comment type="similarity">
    <text evidence="3 18">Belongs to the complex I subunit 2 family.</text>
</comment>
<evidence type="ECO:0000256" key="7">
    <source>
        <dbReference type="ARBA" id="ARBA00022660"/>
    </source>
</evidence>
<feature type="transmembrane region" description="Helical" evidence="18">
    <location>
        <begin position="198"/>
        <end position="216"/>
    </location>
</feature>
<evidence type="ECO:0000256" key="15">
    <source>
        <dbReference type="ARBA" id="ARBA00023128"/>
    </source>
</evidence>
<evidence type="ECO:0000256" key="5">
    <source>
        <dbReference type="ARBA" id="ARBA00021008"/>
    </source>
</evidence>
<keyword evidence="6" id="KW-0813">Transport</keyword>
<dbReference type="GO" id="GO:0006120">
    <property type="term" value="P:mitochondrial electron transport, NADH to ubiquinone"/>
    <property type="evidence" value="ECO:0007669"/>
    <property type="project" value="InterPro"/>
</dbReference>
<feature type="transmembrane region" description="Helical" evidence="18">
    <location>
        <begin position="237"/>
        <end position="257"/>
    </location>
</feature>
<comment type="catalytic activity">
    <reaction evidence="17 18">
        <text>a ubiquinone + NADH + 5 H(+)(in) = a ubiquinol + NAD(+) + 4 H(+)(out)</text>
        <dbReference type="Rhea" id="RHEA:29091"/>
        <dbReference type="Rhea" id="RHEA-COMP:9565"/>
        <dbReference type="Rhea" id="RHEA-COMP:9566"/>
        <dbReference type="ChEBI" id="CHEBI:15378"/>
        <dbReference type="ChEBI" id="CHEBI:16389"/>
        <dbReference type="ChEBI" id="CHEBI:17976"/>
        <dbReference type="ChEBI" id="CHEBI:57540"/>
        <dbReference type="ChEBI" id="CHEBI:57945"/>
        <dbReference type="EC" id="7.1.1.2"/>
    </reaction>
</comment>
<dbReference type="EMBL" id="KC887534">
    <property type="protein sequence ID" value="AGO28078.1"/>
    <property type="molecule type" value="Genomic_DNA"/>
</dbReference>
<dbReference type="PRINTS" id="PR01436">
    <property type="entry name" value="NADHDHGNASE2"/>
</dbReference>
<evidence type="ECO:0000256" key="9">
    <source>
        <dbReference type="ARBA" id="ARBA00022792"/>
    </source>
</evidence>
<evidence type="ECO:0000256" key="2">
    <source>
        <dbReference type="ARBA" id="ARBA00004448"/>
    </source>
</evidence>
<evidence type="ECO:0000256" key="3">
    <source>
        <dbReference type="ARBA" id="ARBA00007012"/>
    </source>
</evidence>
<evidence type="ECO:0000256" key="8">
    <source>
        <dbReference type="ARBA" id="ARBA00022692"/>
    </source>
</evidence>
<geneLocation type="mitochondrion" evidence="20"/>
<keyword evidence="10 18" id="KW-1278">Translocase</keyword>
<evidence type="ECO:0000256" key="12">
    <source>
        <dbReference type="ARBA" id="ARBA00022989"/>
    </source>
</evidence>
<evidence type="ECO:0000256" key="11">
    <source>
        <dbReference type="ARBA" id="ARBA00022982"/>
    </source>
</evidence>
<feature type="domain" description="NADH:quinone oxidoreductase/Mrp antiporter transmembrane" evidence="19">
    <location>
        <begin position="23"/>
        <end position="284"/>
    </location>
</feature>
<comment type="function">
    <text evidence="18">Core subunit of the mitochondrial membrane respiratory chain NADH dehydrogenase (Complex I) which catalyzes electron transfer from NADH through the respiratory chain, using ubiquinone as an electron acceptor. Essential for the catalytic activity and assembly of complex I.</text>
</comment>
<evidence type="ECO:0000256" key="10">
    <source>
        <dbReference type="ARBA" id="ARBA00022967"/>
    </source>
</evidence>
<feature type="transmembrane region" description="Helical" evidence="18">
    <location>
        <begin position="93"/>
        <end position="112"/>
    </location>
</feature>
<keyword evidence="11 18" id="KW-0249">Electron transport</keyword>
<evidence type="ECO:0000256" key="13">
    <source>
        <dbReference type="ARBA" id="ARBA00023027"/>
    </source>
</evidence>
<keyword evidence="14 18" id="KW-0830">Ubiquinone</keyword>
<keyword evidence="8 18" id="KW-0812">Transmembrane</keyword>
<comment type="subcellular location">
    <subcellularLocation>
        <location evidence="2 18">Mitochondrion inner membrane</location>
        <topology evidence="2 18">Multi-pass membrane protein</topology>
    </subcellularLocation>
</comment>
<keyword evidence="16 18" id="KW-0472">Membrane</keyword>
<evidence type="ECO:0000256" key="17">
    <source>
        <dbReference type="ARBA" id="ARBA00049551"/>
    </source>
</evidence>
<keyword evidence="9 18" id="KW-0999">Mitochondrion inner membrane</keyword>
<dbReference type="InterPro" id="IPR001750">
    <property type="entry name" value="ND/Mrp_TM"/>
</dbReference>
<dbReference type="CTD" id="4536"/>
<proteinExistence type="inferred from homology"/>
<sequence>MNNITKIMFMLMTMTGTILTFCSETWLGMWMGMEINLISFIPILHQSKNKSSSESCMIYFLTQSLGSIILLITVLSNSLIMKSPSMIEDLFKMSLLFSMMIKLGMPPFHFWFPEILEKMNWTNCMILMTWQKIAPMTVLMNIMNEQNIMMNTVIIMTVMTGAIGGLNQTSIRKIMAFSSINHMGWMIACLKFNNYLWINYLLLYSFILLMMTFIFKKYASYYINQLTSMSMSFTEKALITTLFMSLGGLPPFLGFLPKWMVIESLINQNLYFLLFIMIMSVLITLFYYLRLSSTILLINGSTFKWNNKKLLKKSILYSMISMNLSLPLLTFSL</sequence>
<evidence type="ECO:0000256" key="14">
    <source>
        <dbReference type="ARBA" id="ARBA00023075"/>
    </source>
</evidence>
<evidence type="ECO:0000256" key="6">
    <source>
        <dbReference type="ARBA" id="ARBA00022448"/>
    </source>
</evidence>
<name>A0A7I6HK28_9HEMI</name>
<keyword evidence="15 18" id="KW-0496">Mitochondrion</keyword>
<comment type="function">
    <text evidence="1">Core subunit of the mitochondrial membrane respiratory chain NADH dehydrogenase (Complex I) that is believed to belong to the minimal assembly required for catalysis. Complex I functions in the transfer of electrons from NADH to the respiratory chain. The immediate electron acceptor for the enzyme is believed to be ubiquinone.</text>
</comment>
<dbReference type="PANTHER" id="PTHR46552:SF1">
    <property type="entry name" value="NADH-UBIQUINONE OXIDOREDUCTASE CHAIN 2"/>
    <property type="match status" value="1"/>
</dbReference>
<feature type="transmembrane region" description="Helical" evidence="18">
    <location>
        <begin position="7"/>
        <end position="27"/>
    </location>
</feature>
<dbReference type="RefSeq" id="YP_010258363.1">
    <property type="nucleotide sequence ID" value="NC_060487.1"/>
</dbReference>
<dbReference type="InterPro" id="IPR050175">
    <property type="entry name" value="Complex_I_Subunit_2"/>
</dbReference>
<evidence type="ECO:0000256" key="16">
    <source>
        <dbReference type="ARBA" id="ARBA00023136"/>
    </source>
</evidence>
<dbReference type="PANTHER" id="PTHR46552">
    <property type="entry name" value="NADH-UBIQUINONE OXIDOREDUCTASE CHAIN 2"/>
    <property type="match status" value="1"/>
</dbReference>
<dbReference type="GO" id="GO:0008137">
    <property type="term" value="F:NADH dehydrogenase (ubiquinone) activity"/>
    <property type="evidence" value="ECO:0007669"/>
    <property type="project" value="UniProtKB-EC"/>
</dbReference>
<evidence type="ECO:0000256" key="18">
    <source>
        <dbReference type="RuleBase" id="RU003403"/>
    </source>
</evidence>
<protein>
    <recommendedName>
        <fullName evidence="5 18">NADH-ubiquinone oxidoreductase chain 2</fullName>
        <ecNumber evidence="4 18">7.1.1.2</ecNumber>
    </recommendedName>
</protein>
<feature type="transmembrane region" description="Helical" evidence="18">
    <location>
        <begin position="57"/>
        <end position="81"/>
    </location>
</feature>
<dbReference type="AlphaFoldDB" id="A0A7I6HK28"/>
<feature type="transmembrane region" description="Helical" evidence="18">
    <location>
        <begin position="269"/>
        <end position="289"/>
    </location>
</feature>
<dbReference type="GeneID" id="70603738"/>
<keyword evidence="13 18" id="KW-0520">NAD</keyword>
<evidence type="ECO:0000256" key="1">
    <source>
        <dbReference type="ARBA" id="ARBA00003257"/>
    </source>
</evidence>
<gene>
    <name evidence="20" type="primary">ND2</name>
</gene>
<dbReference type="InterPro" id="IPR003917">
    <property type="entry name" value="NADH_UbQ_OxRdtase_chain2"/>
</dbReference>